<proteinExistence type="predicted"/>
<dbReference type="EMBL" id="JASCZI010151058">
    <property type="protein sequence ID" value="MED6168228.1"/>
    <property type="molecule type" value="Genomic_DNA"/>
</dbReference>
<dbReference type="Pfam" id="PF13920">
    <property type="entry name" value="zf-C3HC4_3"/>
    <property type="match status" value="1"/>
</dbReference>
<keyword evidence="1" id="KW-0479">Metal-binding</keyword>
<organism evidence="3 4">
    <name type="scientific">Stylosanthes scabra</name>
    <dbReference type="NCBI Taxonomy" id="79078"/>
    <lineage>
        <taxon>Eukaryota</taxon>
        <taxon>Viridiplantae</taxon>
        <taxon>Streptophyta</taxon>
        <taxon>Embryophyta</taxon>
        <taxon>Tracheophyta</taxon>
        <taxon>Spermatophyta</taxon>
        <taxon>Magnoliopsida</taxon>
        <taxon>eudicotyledons</taxon>
        <taxon>Gunneridae</taxon>
        <taxon>Pentapetalae</taxon>
        <taxon>rosids</taxon>
        <taxon>fabids</taxon>
        <taxon>Fabales</taxon>
        <taxon>Fabaceae</taxon>
        <taxon>Papilionoideae</taxon>
        <taxon>50 kb inversion clade</taxon>
        <taxon>dalbergioids sensu lato</taxon>
        <taxon>Dalbergieae</taxon>
        <taxon>Pterocarpus clade</taxon>
        <taxon>Stylosanthes</taxon>
    </lineage>
</organism>
<name>A0ABU6V8J0_9FABA</name>
<dbReference type="PROSITE" id="PS50089">
    <property type="entry name" value="ZF_RING_2"/>
    <property type="match status" value="1"/>
</dbReference>
<dbReference type="Proteomes" id="UP001341840">
    <property type="component" value="Unassembled WGS sequence"/>
</dbReference>
<sequence length="208" mass="24117">MKLCYSPFAPLFLSLIEWLDFSCTDDIPHCLGLLHILISNVYIDGMPSISSKERIASLREFYAVIYPSLRLLEGEFNVSRIREHRSSCSSQIVSRKRLEKFIDEDQEGGDDECDICMEKSRKMVLPNCVHSLCISCFHDWYLRSESCPFCRGSLKRVSSTDLWEVIGDSDVIDRATLAMDNIRRFYLFMETLPLNIPEAHVYAFNYML</sequence>
<keyword evidence="1" id="KW-0863">Zinc-finger</keyword>
<keyword evidence="1" id="KW-0862">Zinc</keyword>
<protein>
    <recommendedName>
        <fullName evidence="2">RING-type domain-containing protein</fullName>
    </recommendedName>
</protein>
<keyword evidence="4" id="KW-1185">Reference proteome</keyword>
<accession>A0ABU6V8J0</accession>
<dbReference type="SMART" id="SM00184">
    <property type="entry name" value="RING"/>
    <property type="match status" value="1"/>
</dbReference>
<dbReference type="InterPro" id="IPR013083">
    <property type="entry name" value="Znf_RING/FYVE/PHD"/>
</dbReference>
<dbReference type="PANTHER" id="PTHR15315">
    <property type="entry name" value="RING FINGER PROTEIN 41, 151"/>
    <property type="match status" value="1"/>
</dbReference>
<evidence type="ECO:0000256" key="1">
    <source>
        <dbReference type="PROSITE-ProRule" id="PRU00175"/>
    </source>
</evidence>
<gene>
    <name evidence="3" type="ORF">PIB30_010010</name>
</gene>
<reference evidence="3 4" key="1">
    <citation type="journal article" date="2023" name="Plants (Basel)">
        <title>Bridging the Gap: Combining Genomics and Transcriptomics Approaches to Understand Stylosanthes scabra, an Orphan Legume from the Brazilian Caatinga.</title>
        <authorList>
            <person name="Ferreira-Neto J.R.C."/>
            <person name="da Silva M.D."/>
            <person name="Binneck E."/>
            <person name="de Melo N.F."/>
            <person name="da Silva R.H."/>
            <person name="de Melo A.L.T.M."/>
            <person name="Pandolfi V."/>
            <person name="Bustamante F.O."/>
            <person name="Brasileiro-Vidal A.C."/>
            <person name="Benko-Iseppon A.M."/>
        </authorList>
    </citation>
    <scope>NUCLEOTIDE SEQUENCE [LARGE SCALE GENOMIC DNA]</scope>
    <source>
        <tissue evidence="3">Leaves</tissue>
    </source>
</reference>
<feature type="domain" description="RING-type" evidence="2">
    <location>
        <begin position="113"/>
        <end position="151"/>
    </location>
</feature>
<evidence type="ECO:0000313" key="3">
    <source>
        <dbReference type="EMBL" id="MED6168228.1"/>
    </source>
</evidence>
<evidence type="ECO:0000313" key="4">
    <source>
        <dbReference type="Proteomes" id="UP001341840"/>
    </source>
</evidence>
<evidence type="ECO:0000259" key="2">
    <source>
        <dbReference type="PROSITE" id="PS50089"/>
    </source>
</evidence>
<dbReference type="PANTHER" id="PTHR15315:SF22">
    <property type="entry name" value="OS01G0905700 PROTEIN"/>
    <property type="match status" value="1"/>
</dbReference>
<dbReference type="Gene3D" id="3.30.40.10">
    <property type="entry name" value="Zinc/RING finger domain, C3HC4 (zinc finger)"/>
    <property type="match status" value="1"/>
</dbReference>
<comment type="caution">
    <text evidence="3">The sequence shown here is derived from an EMBL/GenBank/DDBJ whole genome shotgun (WGS) entry which is preliminary data.</text>
</comment>
<dbReference type="SUPFAM" id="SSF57850">
    <property type="entry name" value="RING/U-box"/>
    <property type="match status" value="1"/>
</dbReference>
<dbReference type="InterPro" id="IPR001841">
    <property type="entry name" value="Znf_RING"/>
</dbReference>